<dbReference type="Gene3D" id="3.40.50.2000">
    <property type="entry name" value="Glycogen Phosphorylase B"/>
    <property type="match status" value="2"/>
</dbReference>
<evidence type="ECO:0000256" key="2">
    <source>
        <dbReference type="ARBA" id="ARBA00004586"/>
    </source>
</evidence>
<dbReference type="GO" id="GO:0102704">
    <property type="term" value="F:GDP-Man:Man(2)GlcNAc(2)-PP-Dol alpha-1,6-mannosyltransferase activity"/>
    <property type="evidence" value="ECO:0007669"/>
    <property type="project" value="UniProtKB-UniRule"/>
</dbReference>
<dbReference type="CDD" id="cd03805">
    <property type="entry name" value="GT4_ALG2-like"/>
    <property type="match status" value="1"/>
</dbReference>
<keyword evidence="9 12" id="KW-0472">Membrane</keyword>
<dbReference type="EMBL" id="PTQR01000114">
    <property type="protein sequence ID" value="TKX19400.1"/>
    <property type="molecule type" value="Genomic_DNA"/>
</dbReference>
<keyword evidence="7 12" id="KW-0256">Endoplasmic reticulum</keyword>
<proteinExistence type="inferred from homology"/>
<reference evidence="15 16" key="1">
    <citation type="submission" date="2018-02" db="EMBL/GenBank/DDBJ databases">
        <title>Draft genome sequences of Elsinoe sp., causing black scab on jojoba.</title>
        <authorList>
            <person name="Stodart B."/>
            <person name="Jeffress S."/>
            <person name="Ash G."/>
            <person name="Arun Chinnappa K."/>
        </authorList>
    </citation>
    <scope>NUCLEOTIDE SEQUENCE [LARGE SCALE GENOMIC DNA]</scope>
    <source>
        <strain evidence="15 16">Hillstone_2</strain>
    </source>
</reference>
<sequence length="490" mass="55144">MTSRNTKTQNKKRVVFLHPDLGIGGAERLVIDAAVGLQNQGCKVTIFTSHCDKTHCFTEARDGTLDVRVRGNTVFPPNIGGRFAIFCAIARQIHLILTIAVFTNELRNLDPSHFFVDQLSAGVPLLRLLSGHTRILFYCHFPDKLLAQKGSGILRFLKSVYRIPFNWIESWSTSCSDDVVVNSKFTGGMVKSVLPSLRSRKLKVVYPCVDTEAMADKFKGKQTLWPNKRIFLSINRFERKKDVGLAIKAFAQLSEQDRKTSMLVLAGGYDHRVAENVLYLQELQALATSLKLNYHTLHDDLRSDTHGISIVFMPSVKDYVKQELLNSASLLIYTPRNEHFGIVPVEGMLHEVPVLAADEGGPTESIVNEMTGWLRSVDDVEAWADVMQKVIYLQRDDPIKLETMGRAGKLRVEEMFSKEEMAKRLDDILDRLVGCVRPPMLSVLTMTIILVAVFALFVSQILTYVLFWAIDKDKQMAADAKAWKLAQGKT</sequence>
<dbReference type="Pfam" id="PF13439">
    <property type="entry name" value="Glyco_transf_4"/>
    <property type="match status" value="1"/>
</dbReference>
<keyword evidence="4 12" id="KW-0328">Glycosyltransferase</keyword>
<comment type="function">
    <text evidence="1 12">Mannosylates Man(2)GlcNAc(2)-dolichol diphosphate and Man(1)GlcNAc(2)-dolichol diphosphate to form Man(3)GlcNAc(2)-dolichol diphosphate.</text>
</comment>
<dbReference type="EC" id="2.4.1.257" evidence="12"/>
<dbReference type="InterPro" id="IPR028098">
    <property type="entry name" value="Glyco_trans_4-like_N"/>
</dbReference>
<dbReference type="InterPro" id="IPR027054">
    <property type="entry name" value="ALG2"/>
</dbReference>
<evidence type="ECO:0000256" key="7">
    <source>
        <dbReference type="ARBA" id="ARBA00022824"/>
    </source>
</evidence>
<comment type="catalytic activity">
    <reaction evidence="10 12">
        <text>a beta-D-Man-(1-&gt;4)-beta-D-GlcNAc-(1-&gt;4)-alpha-D-GlcNAc-diphospho-di-trans,poly-cis-dolichol + GDP-alpha-D-mannose = an alpha-D-Man-(1-&gt;3)-beta-D-Man-(1-&gt;4)-beta-D-GlcNAc-(1-&gt;4)-alpha-D-GlcNAc-diphospho-di-trans,poly-cis-dolichol + GDP + H(+)</text>
        <dbReference type="Rhea" id="RHEA:29515"/>
        <dbReference type="Rhea" id="RHEA-COMP:19511"/>
        <dbReference type="Rhea" id="RHEA-COMP:19513"/>
        <dbReference type="ChEBI" id="CHEBI:15378"/>
        <dbReference type="ChEBI" id="CHEBI:57527"/>
        <dbReference type="ChEBI" id="CHEBI:58189"/>
        <dbReference type="ChEBI" id="CHEBI:58472"/>
        <dbReference type="ChEBI" id="CHEBI:132510"/>
        <dbReference type="EC" id="2.4.1.132"/>
    </reaction>
    <physiologicalReaction direction="left-to-right" evidence="10 12">
        <dbReference type="Rhea" id="RHEA:29516"/>
    </physiologicalReaction>
</comment>
<evidence type="ECO:0000259" key="13">
    <source>
        <dbReference type="Pfam" id="PF00534"/>
    </source>
</evidence>
<feature type="domain" description="Glycosyltransferase subfamily 4-like N-terminal" evidence="14">
    <location>
        <begin position="23"/>
        <end position="212"/>
    </location>
</feature>
<comment type="caution">
    <text evidence="15">The sequence shown here is derived from an EMBL/GenBank/DDBJ whole genome shotgun (WGS) entry which is preliminary data.</text>
</comment>
<dbReference type="InterPro" id="IPR001296">
    <property type="entry name" value="Glyco_trans_1"/>
</dbReference>
<dbReference type="PANTHER" id="PTHR45918:SF1">
    <property type="entry name" value="ALPHA-1,3_1,6-MANNOSYLTRANSFERASE ALG2"/>
    <property type="match status" value="1"/>
</dbReference>
<gene>
    <name evidence="15" type="ORF">C1H76_8247</name>
</gene>
<accession>A0A4U7AS40</accession>
<evidence type="ECO:0000256" key="11">
    <source>
        <dbReference type="ARBA" id="ARBA00045104"/>
    </source>
</evidence>
<feature type="domain" description="Glycosyl transferase family 1" evidence="13">
    <location>
        <begin position="219"/>
        <end position="408"/>
    </location>
</feature>
<dbReference type="GO" id="GO:0005789">
    <property type="term" value="C:endoplasmic reticulum membrane"/>
    <property type="evidence" value="ECO:0007669"/>
    <property type="project" value="UniProtKB-SubCell"/>
</dbReference>
<comment type="pathway">
    <text evidence="3 12">Protein modification; protein glycosylation.</text>
</comment>
<evidence type="ECO:0000256" key="3">
    <source>
        <dbReference type="ARBA" id="ARBA00004922"/>
    </source>
</evidence>
<comment type="similarity">
    <text evidence="12">Belongs to the glycosyltransferase group 1 family.</text>
</comment>
<evidence type="ECO:0000256" key="1">
    <source>
        <dbReference type="ARBA" id="ARBA00003142"/>
    </source>
</evidence>
<dbReference type="UniPathway" id="UPA00378"/>
<evidence type="ECO:0000256" key="4">
    <source>
        <dbReference type="ARBA" id="ARBA00022676"/>
    </source>
</evidence>
<protein>
    <recommendedName>
        <fullName evidence="12">Alpha-1,3/1,6-mannosyltransferase ALG2</fullName>
        <ecNumber evidence="12">2.4.1.132</ecNumber>
        <ecNumber evidence="12">2.4.1.257</ecNumber>
    </recommendedName>
    <alternativeName>
        <fullName evidence="12">GDP-Man:Man(1)GlcNAc(2)-PP-Dol alpha-1,3-mannosyltransferase</fullName>
    </alternativeName>
</protein>
<organism evidence="15 16">
    <name type="scientific">Elsinoe australis</name>
    <dbReference type="NCBI Taxonomy" id="40998"/>
    <lineage>
        <taxon>Eukaryota</taxon>
        <taxon>Fungi</taxon>
        <taxon>Dikarya</taxon>
        <taxon>Ascomycota</taxon>
        <taxon>Pezizomycotina</taxon>
        <taxon>Dothideomycetes</taxon>
        <taxon>Dothideomycetidae</taxon>
        <taxon>Myriangiales</taxon>
        <taxon>Elsinoaceae</taxon>
        <taxon>Elsinoe</taxon>
    </lineage>
</organism>
<evidence type="ECO:0000256" key="9">
    <source>
        <dbReference type="ARBA" id="ARBA00023136"/>
    </source>
</evidence>
<comment type="subcellular location">
    <subcellularLocation>
        <location evidence="2 12">Endoplasmic reticulum membrane</location>
    </subcellularLocation>
</comment>
<comment type="catalytic activity">
    <reaction evidence="11 12">
        <text>an alpha-D-Man-(1-&gt;3)-beta-D-Man-(1-&gt;4)-beta-D-GlcNAc-(1-&gt;4)-alpha-D-GlcNAc-diphospho-di-trans,poly-cis-dolichol + GDP-alpha-D-mannose = an alpha-D-Man-(1-&gt;3)-[alpha-D-Man-(1-&gt;6)]-beta-D-Man-(1-&gt;4)-beta-D-GlcNAc-(1-&gt;4)-alpha-D-GlcNAc-diphospho-di-trans,poly-cis-dolichol + GDP + H(+)</text>
        <dbReference type="Rhea" id="RHEA:29519"/>
        <dbReference type="Rhea" id="RHEA-COMP:19513"/>
        <dbReference type="Rhea" id="RHEA-COMP:19515"/>
        <dbReference type="ChEBI" id="CHEBI:15378"/>
        <dbReference type="ChEBI" id="CHEBI:57527"/>
        <dbReference type="ChEBI" id="CHEBI:58189"/>
        <dbReference type="ChEBI" id="CHEBI:132510"/>
        <dbReference type="ChEBI" id="CHEBI:132511"/>
        <dbReference type="EC" id="2.4.1.257"/>
    </reaction>
    <physiologicalReaction direction="left-to-right" evidence="11 12">
        <dbReference type="Rhea" id="RHEA:29520"/>
    </physiologicalReaction>
</comment>
<evidence type="ECO:0000256" key="6">
    <source>
        <dbReference type="ARBA" id="ARBA00022692"/>
    </source>
</evidence>
<dbReference type="EC" id="2.4.1.132" evidence="12"/>
<dbReference type="Pfam" id="PF00534">
    <property type="entry name" value="Glycos_transf_1"/>
    <property type="match status" value="1"/>
</dbReference>
<evidence type="ECO:0000256" key="12">
    <source>
        <dbReference type="RuleBase" id="RU367136"/>
    </source>
</evidence>
<keyword evidence="6 12" id="KW-0812">Transmembrane</keyword>
<dbReference type="PANTHER" id="PTHR45918">
    <property type="entry name" value="ALPHA-1,3/1,6-MANNOSYLTRANSFERASE ALG2"/>
    <property type="match status" value="1"/>
</dbReference>
<keyword evidence="5 12" id="KW-0808">Transferase</keyword>
<feature type="transmembrane region" description="Helical" evidence="12">
    <location>
        <begin position="440"/>
        <end position="467"/>
    </location>
</feature>
<dbReference type="GO" id="GO:0004378">
    <property type="term" value="F:GDP-Man:Man(1)GlcNAc(2)-PP-Dol alpha-1,3-mannosyltransferase activity"/>
    <property type="evidence" value="ECO:0007669"/>
    <property type="project" value="UniProtKB-UniRule"/>
</dbReference>
<dbReference type="SUPFAM" id="SSF53756">
    <property type="entry name" value="UDP-Glycosyltransferase/glycogen phosphorylase"/>
    <property type="match status" value="1"/>
</dbReference>
<keyword evidence="8 12" id="KW-1133">Transmembrane helix</keyword>
<evidence type="ECO:0000313" key="16">
    <source>
        <dbReference type="Proteomes" id="UP000308133"/>
    </source>
</evidence>
<evidence type="ECO:0000259" key="14">
    <source>
        <dbReference type="Pfam" id="PF13439"/>
    </source>
</evidence>
<evidence type="ECO:0000256" key="10">
    <source>
        <dbReference type="ARBA" id="ARBA00045103"/>
    </source>
</evidence>
<evidence type="ECO:0000313" key="15">
    <source>
        <dbReference type="EMBL" id="TKX19400.1"/>
    </source>
</evidence>
<dbReference type="Proteomes" id="UP000308133">
    <property type="component" value="Unassembled WGS sequence"/>
</dbReference>
<name>A0A4U7AS40_9PEZI</name>
<evidence type="ECO:0000256" key="5">
    <source>
        <dbReference type="ARBA" id="ARBA00022679"/>
    </source>
</evidence>
<evidence type="ECO:0000256" key="8">
    <source>
        <dbReference type="ARBA" id="ARBA00022989"/>
    </source>
</evidence>
<dbReference type="AlphaFoldDB" id="A0A4U7AS40"/>